<evidence type="ECO:0000313" key="6">
    <source>
        <dbReference type="Proteomes" id="UP000436803"/>
    </source>
</evidence>
<organism evidence="3 5">
    <name type="scientific">Bacteroides fragilis</name>
    <dbReference type="NCBI Taxonomy" id="817"/>
    <lineage>
        <taxon>Bacteria</taxon>
        <taxon>Pseudomonadati</taxon>
        <taxon>Bacteroidota</taxon>
        <taxon>Bacteroidia</taxon>
        <taxon>Bacteroidales</taxon>
        <taxon>Bacteroidaceae</taxon>
        <taxon>Bacteroides</taxon>
    </lineage>
</organism>
<dbReference type="AlphaFoldDB" id="A0A5C6JJE4"/>
<dbReference type="Proteomes" id="UP000319026">
    <property type="component" value="Unassembled WGS sequence"/>
</dbReference>
<dbReference type="Proteomes" id="UP000315444">
    <property type="component" value="Unassembled WGS sequence"/>
</dbReference>
<evidence type="ECO:0000313" key="1">
    <source>
        <dbReference type="EMBL" id="KAA5167540.1"/>
    </source>
</evidence>
<protein>
    <submittedName>
        <fullName evidence="3">Uncharacterized protein</fullName>
    </submittedName>
</protein>
<evidence type="ECO:0000313" key="2">
    <source>
        <dbReference type="EMBL" id="TWV40757.1"/>
    </source>
</evidence>
<accession>A0A5C6JJE4</accession>
<comment type="caution">
    <text evidence="3">The sequence shown here is derived from an EMBL/GenBank/DDBJ whole genome shotgun (WGS) entry which is preliminary data.</text>
</comment>
<dbReference type="EMBL" id="VOHV01000006">
    <property type="protein sequence ID" value="TWV40757.1"/>
    <property type="molecule type" value="Genomic_DNA"/>
</dbReference>
<reference evidence="3 5" key="3">
    <citation type="submission" date="2019-07" db="EMBL/GenBank/DDBJ databases">
        <title>Genome Sequencing of Bacteroides fragilis.</title>
        <authorList>
            <person name="Pinto K.M."/>
            <person name="Ruoff K.L."/>
            <person name="Price C.E."/>
            <person name="Valls R.A."/>
            <person name="O'Toole G.A."/>
        </authorList>
    </citation>
    <scope>NUCLEOTIDE SEQUENCE [LARGE SCALE GENOMIC DNA]</scope>
    <source>
        <strain evidence="3 5">AD135F_3B</strain>
    </source>
</reference>
<name>A0A5C6JJE4_BACFG</name>
<sequence length="69" mass="8215">MYCFPYSLITKQLHPLLYVEYPKSQPKSLYSRKMGRKMLGYRRLHYFIELSKQVTVNNLSPTISCPVRT</sequence>
<dbReference type="EMBL" id="VWAW01000031">
    <property type="protein sequence ID" value="KAA5167540.1"/>
    <property type="molecule type" value="Genomic_DNA"/>
</dbReference>
<proteinExistence type="predicted"/>
<evidence type="ECO:0000313" key="3">
    <source>
        <dbReference type="EMBL" id="TWV47874.1"/>
    </source>
</evidence>
<reference evidence="2 4" key="2">
    <citation type="submission" date="2019-07" db="EMBL/GenBank/DDBJ databases">
        <title>Genome sequencing of Bacteroides fragilis.</title>
        <authorList>
            <person name="Galasyn E.V."/>
            <person name="Ruoff K.L."/>
            <person name="Price C.E."/>
            <person name="Valls R.A."/>
            <person name="O'Toole G.A."/>
        </authorList>
    </citation>
    <scope>NUCLEOTIDE SEQUENCE [LARGE SCALE GENOMIC DNA]</scope>
    <source>
        <strain evidence="2 4">AD135F_1B</strain>
    </source>
</reference>
<evidence type="ECO:0000313" key="5">
    <source>
        <dbReference type="Proteomes" id="UP000319026"/>
    </source>
</evidence>
<reference evidence="1 6" key="1">
    <citation type="journal article" date="2019" name="Nat. Med.">
        <title>A library of human gut bacterial isolates paired with longitudinal multiomics data enables mechanistic microbiome research.</title>
        <authorList>
            <person name="Poyet M."/>
            <person name="Groussin M."/>
            <person name="Gibbons S.M."/>
            <person name="Avila-Pacheco J."/>
            <person name="Jiang X."/>
            <person name="Kearney S.M."/>
            <person name="Perrotta A.R."/>
            <person name="Berdy B."/>
            <person name="Zhao S."/>
            <person name="Lieberman T.D."/>
            <person name="Swanson P.K."/>
            <person name="Smith M."/>
            <person name="Roesemann S."/>
            <person name="Alexander J.E."/>
            <person name="Rich S.A."/>
            <person name="Livny J."/>
            <person name="Vlamakis H."/>
            <person name="Clish C."/>
            <person name="Bullock K."/>
            <person name="Deik A."/>
            <person name="Scott J."/>
            <person name="Pierce K.A."/>
            <person name="Xavier R.J."/>
            <person name="Alm E.J."/>
        </authorList>
    </citation>
    <scope>NUCLEOTIDE SEQUENCE [LARGE SCALE GENOMIC DNA]</scope>
    <source>
        <strain evidence="1 6">BIOML-A7</strain>
    </source>
</reference>
<evidence type="ECO:0000313" key="4">
    <source>
        <dbReference type="Proteomes" id="UP000315444"/>
    </source>
</evidence>
<dbReference type="Proteomes" id="UP000436803">
    <property type="component" value="Unassembled WGS sequence"/>
</dbReference>
<dbReference type="EMBL" id="VOHT01000006">
    <property type="protein sequence ID" value="TWV47874.1"/>
    <property type="molecule type" value="Genomic_DNA"/>
</dbReference>
<gene>
    <name evidence="1" type="ORF">F2Z29_22765</name>
    <name evidence="3" type="ORF">FSA03_14700</name>
    <name evidence="2" type="ORF">FSA06_14710</name>
</gene>